<keyword evidence="10" id="KW-1185">Reference proteome</keyword>
<evidence type="ECO:0000256" key="3">
    <source>
        <dbReference type="ARBA" id="ARBA00022723"/>
    </source>
</evidence>
<dbReference type="GO" id="GO:0020037">
    <property type="term" value="F:heme binding"/>
    <property type="evidence" value="ECO:0007669"/>
    <property type="project" value="InterPro"/>
</dbReference>
<keyword evidence="3 7" id="KW-0479">Metal-binding</keyword>
<dbReference type="Proteomes" id="UP000011131">
    <property type="component" value="Chromosome"/>
</dbReference>
<dbReference type="HOGENOM" id="CLU_001570_5_1_7"/>
<dbReference type="InterPro" id="IPR036396">
    <property type="entry name" value="Cyt_P450_sf"/>
</dbReference>
<evidence type="ECO:0000256" key="1">
    <source>
        <dbReference type="ARBA" id="ARBA00010617"/>
    </source>
</evidence>
<dbReference type="InterPro" id="IPR050196">
    <property type="entry name" value="Cytochrome_P450_Monoox"/>
</dbReference>
<dbReference type="PATRIC" id="fig|1278073.3.peg.3657"/>
<evidence type="ECO:0000313" key="10">
    <source>
        <dbReference type="Proteomes" id="UP000011131"/>
    </source>
</evidence>
<evidence type="ECO:0000256" key="5">
    <source>
        <dbReference type="ARBA" id="ARBA00023004"/>
    </source>
</evidence>
<reference evidence="9 10" key="1">
    <citation type="journal article" date="2013" name="Genome Announc.">
        <title>Complete genome sequence of Myxococcus stipitatus strain DSM 14675, a fruiting myxobacterium.</title>
        <authorList>
            <person name="Huntley S."/>
            <person name="Kneip S."/>
            <person name="Treuner-Lange A."/>
            <person name="Sogaard-Andersen L."/>
        </authorList>
    </citation>
    <scope>NUCLEOTIDE SEQUENCE [LARGE SCALE GENOMIC DNA]</scope>
    <source>
        <strain evidence="10">DSM 14675 / JCM 12634 / Mx s8</strain>
    </source>
</reference>
<dbReference type="AlphaFoldDB" id="L7UAL9"/>
<gene>
    <name evidence="9" type="ordered locus">MYSTI_03599</name>
</gene>
<keyword evidence="2 7" id="KW-0349">Heme</keyword>
<dbReference type="InterPro" id="IPR001128">
    <property type="entry name" value="Cyt_P450"/>
</dbReference>
<dbReference type="Pfam" id="PF00067">
    <property type="entry name" value="p450"/>
    <property type="match status" value="1"/>
</dbReference>
<dbReference type="eggNOG" id="COG2124">
    <property type="taxonomic scope" value="Bacteria"/>
</dbReference>
<keyword evidence="6 8" id="KW-0503">Monooxygenase</keyword>
<dbReference type="STRING" id="1278073.MYSTI_03599"/>
<evidence type="ECO:0000256" key="7">
    <source>
        <dbReference type="PIRSR" id="PIRSR602401-1"/>
    </source>
</evidence>
<accession>L7UAL9</accession>
<keyword evidence="5 7" id="KW-0408">Iron</keyword>
<dbReference type="GO" id="GO:0005506">
    <property type="term" value="F:iron ion binding"/>
    <property type="evidence" value="ECO:0007669"/>
    <property type="project" value="InterPro"/>
</dbReference>
<dbReference type="PROSITE" id="PS00086">
    <property type="entry name" value="CYTOCHROME_P450"/>
    <property type="match status" value="1"/>
</dbReference>
<name>L7UAL9_MYXSD</name>
<sequence>MDSTQVPSHPPSPWGLPLWGHLLRHDRDPLGFAVESFRKHGDVVRLKLGGETTYLVSHPDHVRYFLTENANNYSKPPLVNDPFLGNGLFVSEGTYWRRQRRLVQPSFHRERLNGLLSGMAALIDGMLKSWEERTRAAQPLDIAEEMGILSLHMTTRALYSEVPDAPTTAAVRRMMHTFNARESLLARVLRLERLPLYRRKWADFFDTQRLMRRKAKEVVERRREGGPEDDIMAMLVAARDRDTGEAMTEKELRDEFMNLFSGNEGPGAALAWGWHLLSLHPEIADRLASESAAVLGGRAPTLEDLPRLRYATQVFEESLRLYPTAWKLVRVAGAADTLGTYPVAPGTVFMAISYIIHRHPEFWSSPEVFDPDRFAPGGPARHKFAYLPFGGGQHICIANNLSLMFGALVLAMVSQRFRLRGIPGRRVDIHPGISLLPRGGLPMTLEPRP</sequence>
<dbReference type="InterPro" id="IPR017972">
    <property type="entry name" value="Cyt_P450_CS"/>
</dbReference>
<dbReference type="OrthoDB" id="9764248at2"/>
<dbReference type="EMBL" id="CP004025">
    <property type="protein sequence ID" value="AGC44905.1"/>
    <property type="molecule type" value="Genomic_DNA"/>
</dbReference>
<dbReference type="KEGG" id="msd:MYSTI_03599"/>
<dbReference type="RefSeq" id="WP_015349165.1">
    <property type="nucleotide sequence ID" value="NC_020126.1"/>
</dbReference>
<dbReference type="PANTHER" id="PTHR24291:SF50">
    <property type="entry name" value="BIFUNCTIONAL ALBAFLAVENONE MONOOXYGENASE_TERPENE SYNTHASE"/>
    <property type="match status" value="1"/>
</dbReference>
<evidence type="ECO:0000256" key="2">
    <source>
        <dbReference type="ARBA" id="ARBA00022617"/>
    </source>
</evidence>
<dbReference type="SUPFAM" id="SSF48264">
    <property type="entry name" value="Cytochrome P450"/>
    <property type="match status" value="1"/>
</dbReference>
<dbReference type="Gene3D" id="1.10.630.10">
    <property type="entry name" value="Cytochrome P450"/>
    <property type="match status" value="1"/>
</dbReference>
<dbReference type="GO" id="GO:0016705">
    <property type="term" value="F:oxidoreductase activity, acting on paired donors, with incorporation or reduction of molecular oxygen"/>
    <property type="evidence" value="ECO:0007669"/>
    <property type="project" value="InterPro"/>
</dbReference>
<dbReference type="InterPro" id="IPR002401">
    <property type="entry name" value="Cyt_P450_E_grp-I"/>
</dbReference>
<comment type="cofactor">
    <cofactor evidence="7">
        <name>heme</name>
        <dbReference type="ChEBI" id="CHEBI:30413"/>
    </cofactor>
</comment>
<dbReference type="PRINTS" id="PR00463">
    <property type="entry name" value="EP450I"/>
</dbReference>
<dbReference type="GO" id="GO:0004497">
    <property type="term" value="F:monooxygenase activity"/>
    <property type="evidence" value="ECO:0007669"/>
    <property type="project" value="UniProtKB-KW"/>
</dbReference>
<evidence type="ECO:0000256" key="6">
    <source>
        <dbReference type="ARBA" id="ARBA00023033"/>
    </source>
</evidence>
<evidence type="ECO:0000256" key="4">
    <source>
        <dbReference type="ARBA" id="ARBA00023002"/>
    </source>
</evidence>
<proteinExistence type="inferred from homology"/>
<dbReference type="PANTHER" id="PTHR24291">
    <property type="entry name" value="CYTOCHROME P450 FAMILY 4"/>
    <property type="match status" value="1"/>
</dbReference>
<protein>
    <submittedName>
        <fullName evidence="9">Cytochrome P450 family protein</fullName>
    </submittedName>
</protein>
<comment type="similarity">
    <text evidence="1 8">Belongs to the cytochrome P450 family.</text>
</comment>
<evidence type="ECO:0000256" key="8">
    <source>
        <dbReference type="RuleBase" id="RU000461"/>
    </source>
</evidence>
<keyword evidence="4 8" id="KW-0560">Oxidoreductase</keyword>
<evidence type="ECO:0000313" key="9">
    <source>
        <dbReference type="EMBL" id="AGC44905.1"/>
    </source>
</evidence>
<organism evidence="9 10">
    <name type="scientific">Myxococcus stipitatus (strain DSM 14675 / JCM 12634 / Mx s8)</name>
    <dbReference type="NCBI Taxonomy" id="1278073"/>
    <lineage>
        <taxon>Bacteria</taxon>
        <taxon>Pseudomonadati</taxon>
        <taxon>Myxococcota</taxon>
        <taxon>Myxococcia</taxon>
        <taxon>Myxococcales</taxon>
        <taxon>Cystobacterineae</taxon>
        <taxon>Myxococcaceae</taxon>
        <taxon>Myxococcus</taxon>
    </lineage>
</organism>
<feature type="binding site" description="axial binding residue" evidence="7">
    <location>
        <position position="396"/>
    </location>
    <ligand>
        <name>heme</name>
        <dbReference type="ChEBI" id="CHEBI:30413"/>
    </ligand>
    <ligandPart>
        <name>Fe</name>
        <dbReference type="ChEBI" id="CHEBI:18248"/>
    </ligandPart>
</feature>